<dbReference type="PANTHER" id="PTHR30388">
    <property type="entry name" value="ALDEHYDE OXIDOREDUCTASE MOLYBDENUM COFACTOR ASSEMBLY PROTEIN"/>
    <property type="match status" value="1"/>
</dbReference>
<gene>
    <name evidence="3" type="ORF">GGD55_002820</name>
</gene>
<accession>A0A7W8UB76</accession>
<comment type="caution">
    <text evidence="3">The sequence shown here is derived from an EMBL/GenBank/DDBJ whole genome shotgun (WGS) entry which is preliminary data.</text>
</comment>
<name>A0A7W8UB76_9HYPH</name>
<dbReference type="Pfam" id="PF02625">
    <property type="entry name" value="XdhC_CoxI"/>
    <property type="match status" value="1"/>
</dbReference>
<keyword evidence="4" id="KW-1185">Reference proteome</keyword>
<dbReference type="EMBL" id="JACHBK010000006">
    <property type="protein sequence ID" value="MBB5536113.1"/>
    <property type="molecule type" value="Genomic_DNA"/>
</dbReference>
<reference evidence="3 4" key="1">
    <citation type="submission" date="2020-08" db="EMBL/GenBank/DDBJ databases">
        <title>Genomic Encyclopedia of Type Strains, Phase IV (KMG-V): Genome sequencing to study the core and pangenomes of soil and plant-associated prokaryotes.</title>
        <authorList>
            <person name="Whitman W."/>
        </authorList>
    </citation>
    <scope>NUCLEOTIDE SEQUENCE [LARGE SCALE GENOMIC DNA]</scope>
    <source>
        <strain evidence="3 4">SEMIA 4084</strain>
    </source>
</reference>
<evidence type="ECO:0000259" key="2">
    <source>
        <dbReference type="Pfam" id="PF13478"/>
    </source>
</evidence>
<dbReference type="Pfam" id="PF13478">
    <property type="entry name" value="XdhC_C"/>
    <property type="match status" value="1"/>
</dbReference>
<proteinExistence type="predicted"/>
<evidence type="ECO:0000259" key="1">
    <source>
        <dbReference type="Pfam" id="PF02625"/>
    </source>
</evidence>
<dbReference type="InterPro" id="IPR003777">
    <property type="entry name" value="XdhC_CoxI"/>
</dbReference>
<dbReference type="InterPro" id="IPR052698">
    <property type="entry name" value="MoCofactor_Util/Proc"/>
</dbReference>
<protein>
    <submittedName>
        <fullName evidence="3">Xanthine dehydrogenase accessory factor</fullName>
    </submittedName>
</protein>
<feature type="domain" description="XdhC- CoxI" evidence="1">
    <location>
        <begin position="33"/>
        <end position="98"/>
    </location>
</feature>
<dbReference type="Gene3D" id="3.40.50.720">
    <property type="entry name" value="NAD(P)-binding Rossmann-like Domain"/>
    <property type="match status" value="1"/>
</dbReference>
<feature type="domain" description="XdhC Rossmann" evidence="2">
    <location>
        <begin position="179"/>
        <end position="302"/>
    </location>
</feature>
<evidence type="ECO:0000313" key="3">
    <source>
        <dbReference type="EMBL" id="MBB5536113.1"/>
    </source>
</evidence>
<sequence>MAARDPMTDPVVPAIGLSTDEPLEILRYAHASVEAGIATALVTLVEIHGGSARPLGSQMVVRADGLYCGFVSGGCTENAVAAEALEALQNGHDRFLRLGEGSRFFDIVLPCGGGINLAIHRLRSVKELEEVIGELELRRGTALRYGPASERLSVDRRFRGVSQWDREDFVIAYQPTTRLLVFGRSIEATATADVARAARIDIHLVDGQMTASSLKSLIDPFTAVALLYHDLDREIPHLRLVLDSRAFYIGALGSLRTHGRRIKALADDGYSEADIDRIKAPIGIFGKAKSASSLALSIVADVVAARMSAKFQT</sequence>
<dbReference type="AlphaFoldDB" id="A0A7W8UB76"/>
<dbReference type="Proteomes" id="UP000585507">
    <property type="component" value="Unassembled WGS sequence"/>
</dbReference>
<dbReference type="PANTHER" id="PTHR30388:SF4">
    <property type="entry name" value="MOLYBDENUM COFACTOR INSERTION CHAPERONE PAOD"/>
    <property type="match status" value="1"/>
</dbReference>
<dbReference type="InterPro" id="IPR027051">
    <property type="entry name" value="XdhC_Rossmann_dom"/>
</dbReference>
<organism evidence="3 4">
    <name type="scientific">Rhizobium giardinii</name>
    <dbReference type="NCBI Taxonomy" id="56731"/>
    <lineage>
        <taxon>Bacteria</taxon>
        <taxon>Pseudomonadati</taxon>
        <taxon>Pseudomonadota</taxon>
        <taxon>Alphaproteobacteria</taxon>
        <taxon>Hyphomicrobiales</taxon>
        <taxon>Rhizobiaceae</taxon>
        <taxon>Rhizobium/Agrobacterium group</taxon>
        <taxon>Rhizobium</taxon>
    </lineage>
</organism>
<evidence type="ECO:0000313" key="4">
    <source>
        <dbReference type="Proteomes" id="UP000585507"/>
    </source>
</evidence>
<dbReference type="RefSeq" id="WP_018328817.1">
    <property type="nucleotide sequence ID" value="NZ_JACHBK010000006.1"/>
</dbReference>